<gene>
    <name evidence="2" type="ORF">GOCE00092_LOCUS4981</name>
</gene>
<reference evidence="2" key="1">
    <citation type="submission" date="2021-01" db="EMBL/GenBank/DDBJ databases">
        <authorList>
            <person name="Corre E."/>
            <person name="Pelletier E."/>
            <person name="Niang G."/>
            <person name="Scheremetjew M."/>
            <person name="Finn R."/>
            <person name="Kale V."/>
            <person name="Holt S."/>
            <person name="Cochrane G."/>
            <person name="Meng A."/>
            <person name="Brown T."/>
            <person name="Cohen L."/>
        </authorList>
    </citation>
    <scope>NUCLEOTIDE SEQUENCE</scope>
    <source>
        <strain evidence="2">CCMP 410</strain>
    </source>
</reference>
<sequence>MTYGRTLRYATSCEDDSMLQHQRSTTSTSMAMVELIPHVIPKAASPNNKCAATTVRLLALVTIMMEQQHGRERNNITITPSTVDTIQNPEDDDNDPTIFY</sequence>
<feature type="compositionally biased region" description="Polar residues" evidence="1">
    <location>
        <begin position="75"/>
        <end position="88"/>
    </location>
</feature>
<dbReference type="EMBL" id="HBGK01009546">
    <property type="protein sequence ID" value="CAD9276073.1"/>
    <property type="molecule type" value="Transcribed_RNA"/>
</dbReference>
<accession>A0A7S1UR36</accession>
<protein>
    <submittedName>
        <fullName evidence="2">Uncharacterized protein</fullName>
    </submittedName>
</protein>
<feature type="compositionally biased region" description="Acidic residues" evidence="1">
    <location>
        <begin position="89"/>
        <end position="100"/>
    </location>
</feature>
<evidence type="ECO:0000313" key="2">
    <source>
        <dbReference type="EMBL" id="CAD9276073.1"/>
    </source>
</evidence>
<feature type="region of interest" description="Disordered" evidence="1">
    <location>
        <begin position="72"/>
        <end position="100"/>
    </location>
</feature>
<evidence type="ECO:0000256" key="1">
    <source>
        <dbReference type="SAM" id="MobiDB-lite"/>
    </source>
</evidence>
<name>A0A7S1UR36_9STRA</name>
<proteinExistence type="predicted"/>
<organism evidence="2">
    <name type="scientific">Grammatophora oceanica</name>
    <dbReference type="NCBI Taxonomy" id="210454"/>
    <lineage>
        <taxon>Eukaryota</taxon>
        <taxon>Sar</taxon>
        <taxon>Stramenopiles</taxon>
        <taxon>Ochrophyta</taxon>
        <taxon>Bacillariophyta</taxon>
        <taxon>Fragilariophyceae</taxon>
        <taxon>Fragilariophycidae</taxon>
        <taxon>Rhabdonematales</taxon>
        <taxon>Grammatophoraceae</taxon>
        <taxon>Grammatophora</taxon>
    </lineage>
</organism>
<dbReference type="AlphaFoldDB" id="A0A7S1UR36"/>